<sequence>MSFPNAYISNKELMVLDKIRSSLAQWIPMHICQFIMAARIPVFPDYDHVTLIREILLIVEAPHRIHPYPDHLRIKLKHAH</sequence>
<protein>
    <submittedName>
        <fullName evidence="4">MIF4G_like_2 domain-containing protein</fullName>
    </submittedName>
</protein>
<reference evidence="4" key="1">
    <citation type="submission" date="2017-02" db="UniProtKB">
        <authorList>
            <consortium name="WormBaseParasite"/>
        </authorList>
    </citation>
    <scope>IDENTIFICATION</scope>
</reference>
<accession>A0A0N4UEV6</accession>
<evidence type="ECO:0000313" key="4">
    <source>
        <dbReference type="WBParaSite" id="DME_0000593101-mRNA-1"/>
    </source>
</evidence>
<keyword evidence="3" id="KW-1185">Reference proteome</keyword>
<dbReference type="Proteomes" id="UP000274756">
    <property type="component" value="Unassembled WGS sequence"/>
</dbReference>
<dbReference type="WBParaSite" id="DME_0000593101-mRNA-1">
    <property type="protein sequence ID" value="DME_0000593101-mRNA-1"/>
    <property type="gene ID" value="DME_0000593101"/>
</dbReference>
<organism evidence="2 4">
    <name type="scientific">Dracunculus medinensis</name>
    <name type="common">Guinea worm</name>
    <dbReference type="NCBI Taxonomy" id="318479"/>
    <lineage>
        <taxon>Eukaryota</taxon>
        <taxon>Metazoa</taxon>
        <taxon>Ecdysozoa</taxon>
        <taxon>Nematoda</taxon>
        <taxon>Chromadorea</taxon>
        <taxon>Rhabditida</taxon>
        <taxon>Spirurina</taxon>
        <taxon>Dracunculoidea</taxon>
        <taxon>Dracunculidae</taxon>
        <taxon>Dracunculus</taxon>
    </lineage>
</organism>
<dbReference type="Proteomes" id="UP000038040">
    <property type="component" value="Unplaced"/>
</dbReference>
<reference evidence="1 3" key="2">
    <citation type="submission" date="2018-11" db="EMBL/GenBank/DDBJ databases">
        <authorList>
            <consortium name="Pathogen Informatics"/>
        </authorList>
    </citation>
    <scope>NUCLEOTIDE SEQUENCE [LARGE SCALE GENOMIC DNA]</scope>
</reference>
<name>A0A0N4UEV6_DRAME</name>
<proteinExistence type="predicted"/>
<dbReference type="AlphaFoldDB" id="A0A0N4UEV6"/>
<evidence type="ECO:0000313" key="2">
    <source>
        <dbReference type="Proteomes" id="UP000038040"/>
    </source>
</evidence>
<evidence type="ECO:0000313" key="1">
    <source>
        <dbReference type="EMBL" id="VDN50897.1"/>
    </source>
</evidence>
<gene>
    <name evidence="1" type="ORF">DME_LOCUS870</name>
</gene>
<dbReference type="EMBL" id="UYYG01000009">
    <property type="protein sequence ID" value="VDN50897.1"/>
    <property type="molecule type" value="Genomic_DNA"/>
</dbReference>
<evidence type="ECO:0000313" key="3">
    <source>
        <dbReference type="Proteomes" id="UP000274756"/>
    </source>
</evidence>